<evidence type="ECO:0000313" key="8">
    <source>
        <dbReference type="Proteomes" id="UP000229893"/>
    </source>
</evidence>
<dbReference type="InterPro" id="IPR023631">
    <property type="entry name" value="Amidase_dom"/>
</dbReference>
<dbReference type="GO" id="GO:0006412">
    <property type="term" value="P:translation"/>
    <property type="evidence" value="ECO:0007669"/>
    <property type="project" value="UniProtKB-UniRule"/>
</dbReference>
<dbReference type="InterPro" id="IPR036928">
    <property type="entry name" value="AS_sf"/>
</dbReference>
<dbReference type="NCBIfam" id="TIGR00132">
    <property type="entry name" value="gatA"/>
    <property type="match status" value="1"/>
</dbReference>
<dbReference type="HAMAP" id="MF_00120">
    <property type="entry name" value="GatA"/>
    <property type="match status" value="1"/>
</dbReference>
<evidence type="ECO:0000256" key="4">
    <source>
        <dbReference type="ARBA" id="ARBA00022917"/>
    </source>
</evidence>
<proteinExistence type="inferred from homology"/>
<dbReference type="GO" id="GO:0050567">
    <property type="term" value="F:glutaminyl-tRNA synthase (glutamine-hydrolyzing) activity"/>
    <property type="evidence" value="ECO:0007669"/>
    <property type="project" value="UniProtKB-UniRule"/>
</dbReference>
<keyword evidence="4 5" id="KW-0648">Protein biosynthesis</keyword>
<dbReference type="GO" id="GO:0005524">
    <property type="term" value="F:ATP binding"/>
    <property type="evidence" value="ECO:0007669"/>
    <property type="project" value="UniProtKB-KW"/>
</dbReference>
<comment type="similarity">
    <text evidence="5">Belongs to the amidase family. GatA subfamily.</text>
</comment>
<sequence length="487" mass="53348">MENLTLFDFYKGIKDKKFTVSEVTSYYLNRIQNNDFSVKAFLEVFKESALEEANKIDEEINRGFDVSVLTGAPMAIKDNILLKGKKSSAASKILENHIASYDATVISKLKKEGVIFLGRTNMDEFAFGGSTEFSAFKVTSNPHDLDRVPGGTSGGSAAAVASNMALAALGTDTGGSVRQPASFCGIVGLRPTYGAVSRYGVIAAASSFDQVGTLTKTVTDAVVLFKSILGKSRFDSTSIKHNYDASFDKVLSLNDIKGKIFGIPKELWDKDNNKFLGVDNETSLAMKEARESLENLGARFVEISIPSIDYSLACYYILIFAEESSNLSRFDGLRYAESINKPHSLKELYRANRSLGFGPEVKRRIILGNFVLSSGFYEAYYGRASKVREVIRADVKKALSLVEVLFMPTAPTVAYKKGEKLNDPLALYYGDIFTVLASLTGNPALTVPVRKYIVGSKVLPVGFQVVGKHFDEATLFQIGRAYERLVG</sequence>
<dbReference type="AlphaFoldDB" id="A0A2H0N8E3"/>
<comment type="catalytic activity">
    <reaction evidence="5">
        <text>L-glutamyl-tRNA(Gln) + L-glutamine + ATP + H2O = L-glutaminyl-tRNA(Gln) + L-glutamate + ADP + phosphate + H(+)</text>
        <dbReference type="Rhea" id="RHEA:17521"/>
        <dbReference type="Rhea" id="RHEA-COMP:9681"/>
        <dbReference type="Rhea" id="RHEA-COMP:9684"/>
        <dbReference type="ChEBI" id="CHEBI:15377"/>
        <dbReference type="ChEBI" id="CHEBI:15378"/>
        <dbReference type="ChEBI" id="CHEBI:29985"/>
        <dbReference type="ChEBI" id="CHEBI:30616"/>
        <dbReference type="ChEBI" id="CHEBI:43474"/>
        <dbReference type="ChEBI" id="CHEBI:58359"/>
        <dbReference type="ChEBI" id="CHEBI:78520"/>
        <dbReference type="ChEBI" id="CHEBI:78521"/>
        <dbReference type="ChEBI" id="CHEBI:456216"/>
        <dbReference type="EC" id="6.3.5.7"/>
    </reaction>
</comment>
<dbReference type="EC" id="6.3.5.7" evidence="5"/>
<dbReference type="SUPFAM" id="SSF75304">
    <property type="entry name" value="Amidase signature (AS) enzymes"/>
    <property type="match status" value="1"/>
</dbReference>
<name>A0A2H0N8E3_9BACT</name>
<dbReference type="PANTHER" id="PTHR11895">
    <property type="entry name" value="TRANSAMIDASE"/>
    <property type="match status" value="1"/>
</dbReference>
<evidence type="ECO:0000259" key="6">
    <source>
        <dbReference type="Pfam" id="PF01425"/>
    </source>
</evidence>
<keyword evidence="3 5" id="KW-0067">ATP-binding</keyword>
<comment type="subunit">
    <text evidence="5">Heterotrimer of A, B and C subunits.</text>
</comment>
<comment type="caution">
    <text evidence="5">Lacks conserved residue(s) required for the propagation of feature annotation.</text>
</comment>
<dbReference type="Pfam" id="PF01425">
    <property type="entry name" value="Amidase"/>
    <property type="match status" value="1"/>
</dbReference>
<accession>A0A2H0N8E3</accession>
<keyword evidence="1 5" id="KW-0436">Ligase</keyword>
<dbReference type="EMBL" id="PCWO01000006">
    <property type="protein sequence ID" value="PIR05172.1"/>
    <property type="molecule type" value="Genomic_DNA"/>
</dbReference>
<dbReference type="GO" id="GO:0016740">
    <property type="term" value="F:transferase activity"/>
    <property type="evidence" value="ECO:0007669"/>
    <property type="project" value="UniProtKB-KW"/>
</dbReference>
<dbReference type="InterPro" id="IPR004412">
    <property type="entry name" value="GatA"/>
</dbReference>
<dbReference type="InterPro" id="IPR000120">
    <property type="entry name" value="Amidase"/>
</dbReference>
<dbReference type="GO" id="GO:0030956">
    <property type="term" value="C:glutamyl-tRNA(Gln) amidotransferase complex"/>
    <property type="evidence" value="ECO:0007669"/>
    <property type="project" value="InterPro"/>
</dbReference>
<comment type="caution">
    <text evidence="7">The sequence shown here is derived from an EMBL/GenBank/DDBJ whole genome shotgun (WGS) entry which is preliminary data.</text>
</comment>
<evidence type="ECO:0000313" key="7">
    <source>
        <dbReference type="EMBL" id="PIR05172.1"/>
    </source>
</evidence>
<evidence type="ECO:0000256" key="2">
    <source>
        <dbReference type="ARBA" id="ARBA00022741"/>
    </source>
</evidence>
<dbReference type="PANTHER" id="PTHR11895:SF151">
    <property type="entry name" value="GLUTAMYL-TRNA(GLN) AMIDOTRANSFERASE SUBUNIT A"/>
    <property type="match status" value="1"/>
</dbReference>
<evidence type="ECO:0000256" key="5">
    <source>
        <dbReference type="HAMAP-Rule" id="MF_00120"/>
    </source>
</evidence>
<evidence type="ECO:0000256" key="3">
    <source>
        <dbReference type="ARBA" id="ARBA00022840"/>
    </source>
</evidence>
<feature type="active site" description="Charge relay system" evidence="5">
    <location>
        <position position="77"/>
    </location>
</feature>
<keyword evidence="7" id="KW-0808">Transferase</keyword>
<dbReference type="Gene3D" id="3.90.1300.10">
    <property type="entry name" value="Amidase signature (AS) domain"/>
    <property type="match status" value="1"/>
</dbReference>
<feature type="active site" description="Acyl-ester intermediate" evidence="5">
    <location>
        <position position="176"/>
    </location>
</feature>
<reference evidence="7 8" key="1">
    <citation type="submission" date="2017-09" db="EMBL/GenBank/DDBJ databases">
        <title>Depth-based differentiation of microbial function through sediment-hosted aquifers and enrichment of novel symbionts in the deep terrestrial subsurface.</title>
        <authorList>
            <person name="Probst A.J."/>
            <person name="Ladd B."/>
            <person name="Jarett J.K."/>
            <person name="Geller-Mcgrath D.E."/>
            <person name="Sieber C.M."/>
            <person name="Emerson J.B."/>
            <person name="Anantharaman K."/>
            <person name="Thomas B.C."/>
            <person name="Malmstrom R."/>
            <person name="Stieglmeier M."/>
            <person name="Klingl A."/>
            <person name="Woyke T."/>
            <person name="Ryan C.M."/>
            <person name="Banfield J.F."/>
        </authorList>
    </citation>
    <scope>NUCLEOTIDE SEQUENCE [LARGE SCALE GENOMIC DNA]</scope>
    <source>
        <strain evidence="7">CG11_big_fil_rev_8_21_14_0_20_35_14</strain>
    </source>
</reference>
<keyword evidence="2 5" id="KW-0547">Nucleotide-binding</keyword>
<organism evidence="7 8">
    <name type="scientific">Candidatus Liptonbacteria bacterium CG11_big_fil_rev_8_21_14_0_20_35_14</name>
    <dbReference type="NCBI Taxonomy" id="1974634"/>
    <lineage>
        <taxon>Bacteria</taxon>
        <taxon>Candidatus Liptoniibacteriota</taxon>
    </lineage>
</organism>
<dbReference type="Proteomes" id="UP000229893">
    <property type="component" value="Unassembled WGS sequence"/>
</dbReference>
<evidence type="ECO:0000256" key="1">
    <source>
        <dbReference type="ARBA" id="ARBA00022598"/>
    </source>
</evidence>
<gene>
    <name evidence="5" type="primary">gatA</name>
    <name evidence="7" type="ORF">COV57_00455</name>
</gene>
<comment type="function">
    <text evidence="5">Allows the formation of correctly charged Gln-tRNA(Gln) through the transamidation of misacylated Glu-tRNA(Gln) in organisms which lack glutaminyl-tRNA synthetase. The reaction takes place in the presence of glutamine and ATP through an activated gamma-phospho-Glu-tRNA(Gln).</text>
</comment>
<feature type="domain" description="Amidase" evidence="6">
    <location>
        <begin position="22"/>
        <end position="475"/>
    </location>
</feature>
<protein>
    <recommendedName>
        <fullName evidence="5">Glutamyl-tRNA(Gln) amidotransferase subunit A</fullName>
        <shortName evidence="5">Glu-ADT subunit A</shortName>
        <ecNumber evidence="5">6.3.5.7</ecNumber>
    </recommendedName>
</protein>